<dbReference type="Proteomes" id="UP000198822">
    <property type="component" value="Chromosome I"/>
</dbReference>
<evidence type="ECO:0000313" key="1">
    <source>
        <dbReference type="EMBL" id="SDH59255.1"/>
    </source>
</evidence>
<reference evidence="2" key="1">
    <citation type="submission" date="2016-10" db="EMBL/GenBank/DDBJ databases">
        <authorList>
            <person name="Varghese N."/>
            <person name="Submissions S."/>
        </authorList>
    </citation>
    <scope>NUCLEOTIDE SEQUENCE [LARGE SCALE GENOMIC DNA]</scope>
    <source>
        <strain evidence="2">DSM 22002</strain>
    </source>
</reference>
<sequence>MQRQLLILGGVAATGFILGVRATRPRSKRPPETLRHQLERLWADPRARRARAKVATRVSARR</sequence>
<evidence type="ECO:0008006" key="3">
    <source>
        <dbReference type="Google" id="ProtNLM"/>
    </source>
</evidence>
<dbReference type="STRING" id="399736.SAMN04489720_1714"/>
<protein>
    <recommendedName>
        <fullName evidence="3">YtxH domain-containing protein</fullName>
    </recommendedName>
</protein>
<keyword evidence="2" id="KW-1185">Reference proteome</keyword>
<dbReference type="EMBL" id="LT629695">
    <property type="protein sequence ID" value="SDH59255.1"/>
    <property type="molecule type" value="Genomic_DNA"/>
</dbReference>
<gene>
    <name evidence="1" type="ORF">SAMN04489720_1714</name>
</gene>
<dbReference type="RefSeq" id="WP_092504190.1">
    <property type="nucleotide sequence ID" value="NZ_LT629695.1"/>
</dbReference>
<evidence type="ECO:0000313" key="2">
    <source>
        <dbReference type="Proteomes" id="UP000198822"/>
    </source>
</evidence>
<name>A0A1G8DNS1_9MICO</name>
<accession>A0A1G8DNS1</accession>
<organism evidence="1 2">
    <name type="scientific">Agrococcus jejuensis</name>
    <dbReference type="NCBI Taxonomy" id="399736"/>
    <lineage>
        <taxon>Bacteria</taxon>
        <taxon>Bacillati</taxon>
        <taxon>Actinomycetota</taxon>
        <taxon>Actinomycetes</taxon>
        <taxon>Micrococcales</taxon>
        <taxon>Microbacteriaceae</taxon>
        <taxon>Agrococcus</taxon>
    </lineage>
</organism>
<proteinExistence type="predicted"/>
<dbReference type="AlphaFoldDB" id="A0A1G8DNS1"/>
<dbReference type="OrthoDB" id="4991223at2"/>